<dbReference type="Pfam" id="PF12002">
    <property type="entry name" value="MgsA_C"/>
    <property type="match status" value="1"/>
</dbReference>
<keyword evidence="6" id="KW-0067">ATP-binding</keyword>
<evidence type="ECO:0000259" key="8">
    <source>
        <dbReference type="SMART" id="SM00382"/>
    </source>
</evidence>
<proteinExistence type="inferred from homology"/>
<dbReference type="Pfam" id="PF16193">
    <property type="entry name" value="AAA_assoc_2"/>
    <property type="match status" value="1"/>
</dbReference>
<name>A0AAJ0XHW7_HALSE</name>
<dbReference type="FunFam" id="3.40.50.300:FF:000137">
    <property type="entry name" value="Replication-associated recombination protein A"/>
    <property type="match status" value="1"/>
</dbReference>
<reference evidence="9" key="1">
    <citation type="submission" date="2017-05" db="EMBL/GenBank/DDBJ databases">
        <authorList>
            <person name="Imhoff J.F."/>
            <person name="Rahn T."/>
            <person name="Kuenzel S."/>
            <person name="Neulinger S.C."/>
        </authorList>
    </citation>
    <scope>NUCLEOTIDE SEQUENCE</scope>
    <source>
        <strain evidence="9">DSM 4395</strain>
    </source>
</reference>
<evidence type="ECO:0000256" key="7">
    <source>
        <dbReference type="SAM" id="MobiDB-lite"/>
    </source>
</evidence>
<dbReference type="Pfam" id="PF00004">
    <property type="entry name" value="AAA"/>
    <property type="match status" value="1"/>
</dbReference>
<dbReference type="InterPro" id="IPR003959">
    <property type="entry name" value="ATPase_AAA_core"/>
</dbReference>
<feature type="domain" description="AAA+ ATPase" evidence="8">
    <location>
        <begin position="48"/>
        <end position="165"/>
    </location>
</feature>
<dbReference type="CDD" id="cd00009">
    <property type="entry name" value="AAA"/>
    <property type="match status" value="1"/>
</dbReference>
<dbReference type="PANTHER" id="PTHR13779">
    <property type="entry name" value="WERNER HELICASE-INTERACTING PROTEIN 1 FAMILY MEMBER"/>
    <property type="match status" value="1"/>
</dbReference>
<comment type="similarity">
    <text evidence="2">Belongs to the AAA ATPase family. RarA/MGS1/WRNIP1 subfamily.</text>
</comment>
<evidence type="ECO:0000313" key="9">
    <source>
        <dbReference type="EMBL" id="MBK5932012.1"/>
    </source>
</evidence>
<evidence type="ECO:0000256" key="2">
    <source>
        <dbReference type="ARBA" id="ARBA00008959"/>
    </source>
</evidence>
<dbReference type="Gene3D" id="1.10.3710.10">
    <property type="entry name" value="DNA polymerase III clamp loader subunits, C-terminal domain"/>
    <property type="match status" value="1"/>
</dbReference>
<feature type="region of interest" description="Disordered" evidence="7">
    <location>
        <begin position="181"/>
        <end position="227"/>
    </location>
</feature>
<dbReference type="CDD" id="cd18139">
    <property type="entry name" value="HLD_clamp_RarA"/>
    <property type="match status" value="1"/>
</dbReference>
<dbReference type="GO" id="GO:0006261">
    <property type="term" value="P:DNA-templated DNA replication"/>
    <property type="evidence" value="ECO:0007669"/>
    <property type="project" value="TreeGrafter"/>
</dbReference>
<evidence type="ECO:0000256" key="6">
    <source>
        <dbReference type="ARBA" id="ARBA00022840"/>
    </source>
</evidence>
<comment type="function">
    <text evidence="1">DNA-dependent ATPase that plays important roles in cellular responses to stalled DNA replication processes.</text>
</comment>
<dbReference type="InterPro" id="IPR032423">
    <property type="entry name" value="AAA_assoc_2"/>
</dbReference>
<dbReference type="InterPro" id="IPR003593">
    <property type="entry name" value="AAA+_ATPase"/>
</dbReference>
<evidence type="ECO:0000256" key="5">
    <source>
        <dbReference type="ARBA" id="ARBA00022741"/>
    </source>
</evidence>
<evidence type="ECO:0000313" key="10">
    <source>
        <dbReference type="Proteomes" id="UP001296967"/>
    </source>
</evidence>
<comment type="caution">
    <text evidence="9">The sequence shown here is derived from an EMBL/GenBank/DDBJ whole genome shotgun (WGS) entry which is preliminary data.</text>
</comment>
<dbReference type="InterPro" id="IPR051314">
    <property type="entry name" value="AAA_ATPase_RarA/MGS1/WRNIP1"/>
</dbReference>
<evidence type="ECO:0000256" key="3">
    <source>
        <dbReference type="ARBA" id="ARBA00020776"/>
    </source>
</evidence>
<dbReference type="SUPFAM" id="SSF48019">
    <property type="entry name" value="post-AAA+ oligomerization domain-like"/>
    <property type="match status" value="1"/>
</dbReference>
<dbReference type="FunFam" id="1.20.272.10:FF:000001">
    <property type="entry name" value="Putative AAA family ATPase"/>
    <property type="match status" value="1"/>
</dbReference>
<keyword evidence="4" id="KW-0235">DNA replication</keyword>
<dbReference type="GO" id="GO:0005524">
    <property type="term" value="F:ATP binding"/>
    <property type="evidence" value="ECO:0007669"/>
    <property type="project" value="UniProtKB-KW"/>
</dbReference>
<dbReference type="InterPro" id="IPR021886">
    <property type="entry name" value="MgsA_C"/>
</dbReference>
<dbReference type="InterPro" id="IPR008921">
    <property type="entry name" value="DNA_pol3_clamp-load_cplx_C"/>
</dbReference>
<protein>
    <recommendedName>
        <fullName evidence="3">Replication-associated recombination protein A</fullName>
    </recommendedName>
</protein>
<dbReference type="GO" id="GO:0000731">
    <property type="term" value="P:DNA synthesis involved in DNA repair"/>
    <property type="evidence" value="ECO:0007669"/>
    <property type="project" value="TreeGrafter"/>
</dbReference>
<dbReference type="Gene3D" id="1.10.8.60">
    <property type="match status" value="1"/>
</dbReference>
<evidence type="ECO:0000256" key="4">
    <source>
        <dbReference type="ARBA" id="ARBA00022705"/>
    </source>
</evidence>
<dbReference type="EMBL" id="NHSF01000074">
    <property type="protein sequence ID" value="MBK5932012.1"/>
    <property type="molecule type" value="Genomic_DNA"/>
</dbReference>
<dbReference type="Gene3D" id="3.40.50.300">
    <property type="entry name" value="P-loop containing nucleotide triphosphate hydrolases"/>
    <property type="match status" value="1"/>
</dbReference>
<feature type="region of interest" description="Disordered" evidence="7">
    <location>
        <begin position="264"/>
        <end position="301"/>
    </location>
</feature>
<dbReference type="FunFam" id="1.10.3710.10:FF:000001">
    <property type="entry name" value="Replication-associated recombination protein A"/>
    <property type="match status" value="1"/>
</dbReference>
<dbReference type="InterPro" id="IPR027417">
    <property type="entry name" value="P-loop_NTPase"/>
</dbReference>
<dbReference type="Proteomes" id="UP001296967">
    <property type="component" value="Unassembled WGS sequence"/>
</dbReference>
<dbReference type="SUPFAM" id="SSF52540">
    <property type="entry name" value="P-loop containing nucleoside triphosphate hydrolases"/>
    <property type="match status" value="1"/>
</dbReference>
<accession>A0AAJ0XHW7</accession>
<reference evidence="9" key="2">
    <citation type="journal article" date="2020" name="Microorganisms">
        <title>Osmotic Adaptation and Compatible Solute Biosynthesis of Phototrophic Bacteria as Revealed from Genome Analyses.</title>
        <authorList>
            <person name="Imhoff J.F."/>
            <person name="Rahn T."/>
            <person name="Kunzel S."/>
            <person name="Keller A."/>
            <person name="Neulinger S.C."/>
        </authorList>
    </citation>
    <scope>NUCLEOTIDE SEQUENCE</scope>
    <source>
        <strain evidence="9">DSM 4395</strain>
    </source>
</reference>
<dbReference type="PANTHER" id="PTHR13779:SF7">
    <property type="entry name" value="ATPASE WRNIP1"/>
    <property type="match status" value="1"/>
</dbReference>
<dbReference type="GO" id="GO:0008047">
    <property type="term" value="F:enzyme activator activity"/>
    <property type="evidence" value="ECO:0007669"/>
    <property type="project" value="TreeGrafter"/>
</dbReference>
<dbReference type="SMART" id="SM00382">
    <property type="entry name" value="AAA"/>
    <property type="match status" value="1"/>
</dbReference>
<feature type="compositionally biased region" description="Basic and acidic residues" evidence="7">
    <location>
        <begin position="205"/>
        <end position="219"/>
    </location>
</feature>
<dbReference type="GO" id="GO:0017116">
    <property type="term" value="F:single-stranded DNA helicase activity"/>
    <property type="evidence" value="ECO:0007669"/>
    <property type="project" value="TreeGrafter"/>
</dbReference>
<dbReference type="AlphaFoldDB" id="A0AAJ0XHW7"/>
<keyword evidence="10" id="KW-1185">Reference proteome</keyword>
<evidence type="ECO:0000256" key="1">
    <source>
        <dbReference type="ARBA" id="ARBA00002393"/>
    </source>
</evidence>
<dbReference type="GO" id="GO:0016887">
    <property type="term" value="F:ATP hydrolysis activity"/>
    <property type="evidence" value="ECO:0007669"/>
    <property type="project" value="InterPro"/>
</dbReference>
<organism evidence="9 10">
    <name type="scientific">Halochromatium salexigens</name>
    <name type="common">Chromatium salexigens</name>
    <dbReference type="NCBI Taxonomy" id="49447"/>
    <lineage>
        <taxon>Bacteria</taxon>
        <taxon>Pseudomonadati</taxon>
        <taxon>Pseudomonadota</taxon>
        <taxon>Gammaproteobacteria</taxon>
        <taxon>Chromatiales</taxon>
        <taxon>Chromatiaceae</taxon>
        <taxon>Halochromatium</taxon>
    </lineage>
</organism>
<dbReference type="GO" id="GO:0003677">
    <property type="term" value="F:DNA binding"/>
    <property type="evidence" value="ECO:0007669"/>
    <property type="project" value="InterPro"/>
</dbReference>
<keyword evidence="5" id="KW-0547">Nucleotide-binding</keyword>
<dbReference type="Gene3D" id="1.20.272.10">
    <property type="match status" value="1"/>
</dbReference>
<gene>
    <name evidence="9" type="ORF">CCR82_16100</name>
</gene>
<sequence>MSRSSSKPPLSQIPLAERMRPRSLDEVVGQSHLLAPGRTLREAISADRPHSAIFWGPPGTGKTTLARLIAAASNSRFLSLSAVLAGVKDIRVAVDEARQVRLAEQRGTILFIDEVHRFNKAQQDAFLPHVEDGTLVFIGATTENPSFALNNALLSRARVYLLKPLQLVDLEQLADRALSDSERGLAPAPTLDPPKGAVMAPQPDRQTDSTVRSRDHRASDSGTSDQGRILIDAEARRLLAEAADGDARRLLNLLELAADLAVPVAPERQPESGPQSGSGADSGPDLGSAPTQGSRLESAPALGASRRIGVETLRQVIEGSVRRFDKGGDAFYDQISALHKSVRGSAPDAALYWLARMIDGGCDPLYLARRLVRMASEDIGNADPRALAIAMDAWDAQQRLGSPEGELALAQAVVYLASAAKSNAVYLAWNSALDEVRKEGSLEVPVHLRNAPTRLMKELGYGHAYRYAHDEPDAYAAGESYFPDGMAPRRYYQPVERGLEIRIKEKLERLAALDRAAAAKHE</sequence>